<sequence length="1285" mass="138961">MQQLLQLLQQQLLLQNRTYWRLQAFRSLGALVREKQKRRGVYSRGGGKGSSNTSCSSFSSTGGSSSRSSSRPLKAAKHKGGLAANQQRFGYDIIPEVEAANPPRSSTSRHSSSSNSSSHNGGSSTGGSSTFYGCSSSSKSPFSKRQRAFDTNGIAADSSSSEEVPGAAAAATRMALPAATKRPQQQQQQRQRRQQTDAEEHNEGHLLDSLPFLSPQQICLAVFRLTGPSSSSSSSKTGAPTASHAATLRKVAAYCSPFVDVWPHRDVAMLGVSLATHHKQQLQQQQQQQQLVLQQQQHQQDDPVTQFLQKVGLHVLQHAAQHDPRDLLRLLPLLAAVPPSPRAAAEAKAAAEAAANGTIAAVGSPASFPHLLAAVLLPLAAAPDTLGGPAAVAAAFAALSDRRWQLPEWAAISLAQQVRCCWQQPQQQEQQQKGLSPEQQQQQQHTRAWPTLPDAARTAYAFCRFAASKLQPSDCLQARDDVHSISDSSSSSNSSTRRDSKIFWVDWLHWFLGKLPAVILKAVPPHAAAASPLSSAAAVAAAALPPARAAASRGAAAALRDLSALASSLTRTSQLLPAAHAPVWRVLLPQLLLASSSSSSSSSSSCSNGSRIRRAGSAAAAAEPSSPLKEMALGCAAVARCSITAAEKQQLLQQFAPCLLRLLHQLLPAAGEPTQATATPCLEGAAAEAEGAAAEAARAAAAHLAPMAPVTAKVLLSSFATAASSSQDAAVEQLLLLLCRYLRGYREHFSIELLAYAAADAGLLSSVSPSTAVRSEAAAAVEAGCDYLLQRLQQQQQQRRQQQQEVEAKIPRQAAAALLAICSRLPTVPVRLVEALQQSILQPQQQQQQQLQQQQRKQADSTVSQVTACLLALSRFPRRLLSEQWTAAEQQLLHRLQQLQQLQQQPQQQHMQTELGLEEAARILSAYAAALREAPHLLLKSVQQLVTPQLQQQRQQQQQLLLQLQQQQTDISTLSLSGCMHMARLLETAVLLSLHLPSARQQQQQQQQRQEQDIQTTGAFIALLVDSLCDNIAFHKRCLSLLFPRMLSVSPNSSDDQQQQQQQQQQKAHQKHLQQLQRLQQQQRGLVGITAICATHLQHPPLLAEALQLRLLLLSEAAAAEAAAAKHAAAAEPKRASESMPFLAPSEELQVGRFVASFVAGCYCPIQLQQQQQQQQQQQDHQDQKQKAWDMLVSLLGGCEAAAAVAARAALHAAEALECRQQQQQVLQQQQQLWTSEQQHGSRPSLRMQLEVAAALRSKSVQHEVRSCLYTLDLLLPPLPLLPLC</sequence>
<dbReference type="GO" id="GO:0005681">
    <property type="term" value="C:spliceosomal complex"/>
    <property type="evidence" value="ECO:0007669"/>
    <property type="project" value="TreeGrafter"/>
</dbReference>
<proteinExistence type="predicted"/>
<dbReference type="InterPro" id="IPR052225">
    <property type="entry name" value="Ser/Arg_repetitive_matrix"/>
</dbReference>
<dbReference type="GO" id="GO:0003723">
    <property type="term" value="F:RNA binding"/>
    <property type="evidence" value="ECO:0007669"/>
    <property type="project" value="TreeGrafter"/>
</dbReference>
<organism evidence="2 3">
    <name type="scientific">Eimeria tenella</name>
    <name type="common">Coccidian parasite</name>
    <dbReference type="NCBI Taxonomy" id="5802"/>
    <lineage>
        <taxon>Eukaryota</taxon>
        <taxon>Sar</taxon>
        <taxon>Alveolata</taxon>
        <taxon>Apicomplexa</taxon>
        <taxon>Conoidasida</taxon>
        <taxon>Coccidia</taxon>
        <taxon>Eucoccidiorida</taxon>
        <taxon>Eimeriorina</taxon>
        <taxon>Eimeriidae</taxon>
        <taxon>Eimeria</taxon>
    </lineage>
</organism>
<feature type="compositionally biased region" description="Low complexity" evidence="1">
    <location>
        <begin position="167"/>
        <end position="189"/>
    </location>
</feature>
<accession>U6KXG9</accession>
<feature type="region of interest" description="Disordered" evidence="1">
    <location>
        <begin position="36"/>
        <end position="203"/>
    </location>
</feature>
<feature type="region of interest" description="Disordered" evidence="1">
    <location>
        <begin position="431"/>
        <end position="450"/>
    </location>
</feature>
<feature type="compositionally biased region" description="Low complexity" evidence="1">
    <location>
        <begin position="105"/>
        <end position="143"/>
    </location>
</feature>
<dbReference type="PANTHER" id="PTHR23148:SF4">
    <property type="entry name" value="PDZ DOMAIN-CONTAINING PROTEIN"/>
    <property type="match status" value="1"/>
</dbReference>
<feature type="region of interest" description="Disordered" evidence="1">
    <location>
        <begin position="1050"/>
        <end position="1074"/>
    </location>
</feature>
<name>U6KXG9_EIMTE</name>
<dbReference type="VEuPathDB" id="ToxoDB:ETH2_1458600"/>
<dbReference type="GO" id="GO:0048024">
    <property type="term" value="P:regulation of mRNA splicing, via spliceosome"/>
    <property type="evidence" value="ECO:0007669"/>
    <property type="project" value="TreeGrafter"/>
</dbReference>
<feature type="compositionally biased region" description="Basic and acidic residues" evidence="1">
    <location>
        <begin position="194"/>
        <end position="203"/>
    </location>
</feature>
<reference evidence="2" key="1">
    <citation type="submission" date="2013-10" db="EMBL/GenBank/DDBJ databases">
        <title>Genomic analysis of the causative agents of coccidiosis in chickens.</title>
        <authorList>
            <person name="Reid A.J."/>
            <person name="Blake D."/>
            <person name="Billington K."/>
            <person name="Browne H."/>
            <person name="Dunn M."/>
            <person name="Hung S."/>
            <person name="Kawahara F."/>
            <person name="Miranda-Saavedra D."/>
            <person name="Mourier T."/>
            <person name="Nagra H."/>
            <person name="Otto T.D."/>
            <person name="Rawlings N."/>
            <person name="Sanchez A."/>
            <person name="Sanders M."/>
            <person name="Subramaniam C."/>
            <person name="Tay Y."/>
            <person name="Dear P."/>
            <person name="Doerig C."/>
            <person name="Gruber A."/>
            <person name="Parkinson J."/>
            <person name="Shirley M."/>
            <person name="Wan K.L."/>
            <person name="Berriman M."/>
            <person name="Tomley F."/>
            <person name="Pain A."/>
        </authorList>
    </citation>
    <scope>NUCLEOTIDE SEQUENCE [LARGE SCALE GENOMIC DNA]</scope>
    <source>
        <strain evidence="2">Houghton</strain>
    </source>
</reference>
<dbReference type="RefSeq" id="XP_013230943.1">
    <property type="nucleotide sequence ID" value="XM_013375489.1"/>
</dbReference>
<evidence type="ECO:0000313" key="3">
    <source>
        <dbReference type="Proteomes" id="UP000030747"/>
    </source>
</evidence>
<reference evidence="2" key="2">
    <citation type="submission" date="2013-10" db="EMBL/GenBank/DDBJ databases">
        <authorList>
            <person name="Aslett M."/>
        </authorList>
    </citation>
    <scope>NUCLEOTIDE SEQUENCE [LARGE SCALE GENOMIC DNA]</scope>
    <source>
        <strain evidence="2">Houghton</strain>
    </source>
</reference>
<dbReference type="PANTHER" id="PTHR23148">
    <property type="entry name" value="SERINE/ARGININE REGULATED NUCLEAR MATRIX PROTEIN"/>
    <property type="match status" value="1"/>
</dbReference>
<evidence type="ECO:0000313" key="2">
    <source>
        <dbReference type="EMBL" id="CDJ40190.1"/>
    </source>
</evidence>
<feature type="compositionally biased region" description="Low complexity" evidence="1">
    <location>
        <begin position="431"/>
        <end position="444"/>
    </location>
</feature>
<dbReference type="OrthoDB" id="348219at2759"/>
<protein>
    <submittedName>
        <fullName evidence="2">Uncharacterized protein</fullName>
    </submittedName>
</protein>
<dbReference type="VEuPathDB" id="ToxoDB:ETH_00012435"/>
<dbReference type="GeneID" id="25251654"/>
<dbReference type="EMBL" id="HG674968">
    <property type="protein sequence ID" value="CDJ40190.1"/>
    <property type="molecule type" value="Genomic_DNA"/>
</dbReference>
<feature type="compositionally biased region" description="Low complexity" evidence="1">
    <location>
        <begin position="1057"/>
        <end position="1074"/>
    </location>
</feature>
<evidence type="ECO:0000256" key="1">
    <source>
        <dbReference type="SAM" id="MobiDB-lite"/>
    </source>
</evidence>
<feature type="compositionally biased region" description="Low complexity" evidence="1">
    <location>
        <begin position="50"/>
        <end position="70"/>
    </location>
</feature>
<dbReference type="Proteomes" id="UP000030747">
    <property type="component" value="Unassembled WGS sequence"/>
</dbReference>
<gene>
    <name evidence="2" type="ORF">ETH_00012435</name>
</gene>
<keyword evidence="3" id="KW-1185">Reference proteome</keyword>